<dbReference type="EMBL" id="MH509447">
    <property type="protein sequence ID" value="AXH47329.1"/>
    <property type="molecule type" value="Genomic_DNA"/>
</dbReference>
<name>A0A345KWC7_9CAUD</name>
<accession>A0A345KWC7</accession>
<feature type="domain" description="Glutaredoxin" evidence="1">
    <location>
        <begin position="2"/>
        <end position="62"/>
    </location>
</feature>
<dbReference type="Proteomes" id="UP000260367">
    <property type="component" value="Segment"/>
</dbReference>
<dbReference type="InterPro" id="IPR036249">
    <property type="entry name" value="Thioredoxin-like_sf"/>
</dbReference>
<proteinExistence type="predicted"/>
<dbReference type="PROSITE" id="PS51354">
    <property type="entry name" value="GLUTAREDOXIN_2"/>
    <property type="match status" value="1"/>
</dbReference>
<evidence type="ECO:0000259" key="1">
    <source>
        <dbReference type="Pfam" id="PF00462"/>
    </source>
</evidence>
<dbReference type="GeneID" id="54997683"/>
<dbReference type="SUPFAM" id="SSF52833">
    <property type="entry name" value="Thioredoxin-like"/>
    <property type="match status" value="1"/>
</dbReference>
<dbReference type="Pfam" id="PF00462">
    <property type="entry name" value="Glutaredoxin"/>
    <property type="match status" value="1"/>
</dbReference>
<sequence>MVTLYSTPTCARCKVAEAQLIKAGLLAAKVDLTEHPDKLAELKERLDVPMLDLPVLELNGELFGMVDLRNIVRSVN</sequence>
<gene>
    <name evidence="2" type="primary">34</name>
    <name evidence="2" type="ORF">SEA_EDEN_34</name>
</gene>
<reference evidence="3" key="1">
    <citation type="submission" date="2018-06" db="EMBL/GenBank/DDBJ databases">
        <authorList>
            <person name="Zhirakovskaya E."/>
        </authorList>
    </citation>
    <scope>NUCLEOTIDE SEQUENCE [LARGE SCALE GENOMIC DNA]</scope>
</reference>
<dbReference type="KEGG" id="vg:54997683"/>
<dbReference type="RefSeq" id="YP_009806813.1">
    <property type="nucleotide sequence ID" value="NC_048017.1"/>
</dbReference>
<keyword evidence="3" id="KW-1185">Reference proteome</keyword>
<protein>
    <submittedName>
        <fullName evidence="2">NrdH-like glutaredoxin</fullName>
    </submittedName>
</protein>
<evidence type="ECO:0000313" key="3">
    <source>
        <dbReference type="Proteomes" id="UP000260367"/>
    </source>
</evidence>
<evidence type="ECO:0000313" key="2">
    <source>
        <dbReference type="EMBL" id="AXH47329.1"/>
    </source>
</evidence>
<dbReference type="Gene3D" id="3.40.30.10">
    <property type="entry name" value="Glutaredoxin"/>
    <property type="match status" value="1"/>
</dbReference>
<organism evidence="2 3">
    <name type="scientific">Microbacterium phage Eden</name>
    <dbReference type="NCBI Taxonomy" id="2250289"/>
    <lineage>
        <taxon>Viruses</taxon>
        <taxon>Duplodnaviria</taxon>
        <taxon>Heunggongvirae</taxon>
        <taxon>Uroviricota</taxon>
        <taxon>Caudoviricetes</taxon>
        <taxon>Edenvirus</taxon>
        <taxon>Edenvirus eden</taxon>
    </lineage>
</organism>
<dbReference type="InterPro" id="IPR002109">
    <property type="entry name" value="Glutaredoxin"/>
</dbReference>